<dbReference type="SMART" id="SM00248">
    <property type="entry name" value="ANK"/>
    <property type="match status" value="2"/>
</dbReference>
<dbReference type="Proteomes" id="UP000271974">
    <property type="component" value="Unassembled WGS sequence"/>
</dbReference>
<feature type="region of interest" description="Disordered" evidence="5">
    <location>
        <begin position="119"/>
        <end position="141"/>
    </location>
</feature>
<dbReference type="Gene3D" id="1.25.40.20">
    <property type="entry name" value="Ankyrin repeat-containing domain"/>
    <property type="match status" value="1"/>
</dbReference>
<protein>
    <submittedName>
        <fullName evidence="6">Uncharacterized protein</fullName>
    </submittedName>
</protein>
<feature type="coiled-coil region" evidence="4">
    <location>
        <begin position="368"/>
        <end position="395"/>
    </location>
</feature>
<dbReference type="PANTHER" id="PTHR24126">
    <property type="entry name" value="ANKYRIN REPEAT, PH AND SEC7 DOMAIN CONTAINING PROTEIN SECG-RELATED"/>
    <property type="match status" value="1"/>
</dbReference>
<dbReference type="PROSITE" id="PS50297">
    <property type="entry name" value="ANK_REP_REGION"/>
    <property type="match status" value="2"/>
</dbReference>
<reference evidence="6 7" key="1">
    <citation type="submission" date="2019-01" db="EMBL/GenBank/DDBJ databases">
        <title>A draft genome assembly of the solar-powered sea slug Elysia chlorotica.</title>
        <authorList>
            <person name="Cai H."/>
            <person name="Li Q."/>
            <person name="Fang X."/>
            <person name="Li J."/>
            <person name="Curtis N.E."/>
            <person name="Altenburger A."/>
            <person name="Shibata T."/>
            <person name="Feng M."/>
            <person name="Maeda T."/>
            <person name="Schwartz J.A."/>
            <person name="Shigenobu S."/>
            <person name="Lundholm N."/>
            <person name="Nishiyama T."/>
            <person name="Yang H."/>
            <person name="Hasebe M."/>
            <person name="Li S."/>
            <person name="Pierce S.K."/>
            <person name="Wang J."/>
        </authorList>
    </citation>
    <scope>NUCLEOTIDE SEQUENCE [LARGE SCALE GENOMIC DNA]</scope>
    <source>
        <strain evidence="6">EC2010</strain>
        <tissue evidence="6">Whole organism of an adult</tissue>
    </source>
</reference>
<dbReference type="Pfam" id="PF12796">
    <property type="entry name" value="Ank_2"/>
    <property type="match status" value="1"/>
</dbReference>
<dbReference type="PANTHER" id="PTHR24126:SF14">
    <property type="entry name" value="ANK_REP_REGION DOMAIN-CONTAINING PROTEIN"/>
    <property type="match status" value="1"/>
</dbReference>
<organism evidence="6 7">
    <name type="scientific">Elysia chlorotica</name>
    <name type="common">Eastern emerald elysia</name>
    <name type="synonym">Sea slug</name>
    <dbReference type="NCBI Taxonomy" id="188477"/>
    <lineage>
        <taxon>Eukaryota</taxon>
        <taxon>Metazoa</taxon>
        <taxon>Spiralia</taxon>
        <taxon>Lophotrochozoa</taxon>
        <taxon>Mollusca</taxon>
        <taxon>Gastropoda</taxon>
        <taxon>Heterobranchia</taxon>
        <taxon>Euthyneura</taxon>
        <taxon>Panpulmonata</taxon>
        <taxon>Sacoglossa</taxon>
        <taxon>Placobranchoidea</taxon>
        <taxon>Plakobranchidae</taxon>
        <taxon>Elysia</taxon>
    </lineage>
</organism>
<feature type="compositionally biased region" description="Pro residues" evidence="5">
    <location>
        <begin position="1"/>
        <end position="10"/>
    </location>
</feature>
<keyword evidence="2 3" id="KW-0040">ANK repeat</keyword>
<dbReference type="SUPFAM" id="SSF48403">
    <property type="entry name" value="Ankyrin repeat"/>
    <property type="match status" value="1"/>
</dbReference>
<feature type="compositionally biased region" description="Low complexity" evidence="5">
    <location>
        <begin position="11"/>
        <end position="24"/>
    </location>
</feature>
<keyword evidence="7" id="KW-1185">Reference proteome</keyword>
<dbReference type="AlphaFoldDB" id="A0A433SUC4"/>
<evidence type="ECO:0000313" key="7">
    <source>
        <dbReference type="Proteomes" id="UP000271974"/>
    </source>
</evidence>
<evidence type="ECO:0000256" key="1">
    <source>
        <dbReference type="ARBA" id="ARBA00022737"/>
    </source>
</evidence>
<dbReference type="InterPro" id="IPR002110">
    <property type="entry name" value="Ankyrin_rpt"/>
</dbReference>
<evidence type="ECO:0000256" key="2">
    <source>
        <dbReference type="ARBA" id="ARBA00023043"/>
    </source>
</evidence>
<keyword evidence="4" id="KW-0175">Coiled coil</keyword>
<dbReference type="Gene3D" id="3.40.50.300">
    <property type="entry name" value="P-loop containing nucleotide triphosphate hydrolases"/>
    <property type="match status" value="1"/>
</dbReference>
<evidence type="ECO:0000256" key="5">
    <source>
        <dbReference type="SAM" id="MobiDB-lite"/>
    </source>
</evidence>
<dbReference type="STRING" id="188477.A0A433SUC4"/>
<feature type="compositionally biased region" description="Basic and acidic residues" evidence="5">
    <location>
        <begin position="56"/>
        <end position="74"/>
    </location>
</feature>
<feature type="repeat" description="ANK" evidence="3">
    <location>
        <begin position="198"/>
        <end position="230"/>
    </location>
</feature>
<comment type="caution">
    <text evidence="6">The sequence shown here is derived from an EMBL/GenBank/DDBJ whole genome shotgun (WGS) entry which is preliminary data.</text>
</comment>
<gene>
    <name evidence="6" type="ORF">EGW08_019346</name>
</gene>
<dbReference type="PROSITE" id="PS50088">
    <property type="entry name" value="ANK_REPEAT"/>
    <property type="match status" value="2"/>
</dbReference>
<feature type="region of interest" description="Disordered" evidence="5">
    <location>
        <begin position="1"/>
        <end position="74"/>
    </location>
</feature>
<name>A0A433SUC4_ELYCH</name>
<dbReference type="InterPro" id="IPR036770">
    <property type="entry name" value="Ankyrin_rpt-contain_sf"/>
</dbReference>
<dbReference type="EMBL" id="RQTK01001004">
    <property type="protein sequence ID" value="RUS72886.1"/>
    <property type="molecule type" value="Genomic_DNA"/>
</dbReference>
<evidence type="ECO:0000256" key="4">
    <source>
        <dbReference type="SAM" id="Coils"/>
    </source>
</evidence>
<proteinExistence type="predicted"/>
<evidence type="ECO:0000256" key="3">
    <source>
        <dbReference type="PROSITE-ProRule" id="PRU00023"/>
    </source>
</evidence>
<accession>A0A433SUC4</accession>
<dbReference type="InterPro" id="IPR027417">
    <property type="entry name" value="P-loop_NTPase"/>
</dbReference>
<dbReference type="OrthoDB" id="426293at2759"/>
<feature type="compositionally biased region" description="Low complexity" evidence="5">
    <location>
        <begin position="39"/>
        <end position="53"/>
    </location>
</feature>
<keyword evidence="1" id="KW-0677">Repeat</keyword>
<evidence type="ECO:0000313" key="6">
    <source>
        <dbReference type="EMBL" id="RUS72886.1"/>
    </source>
</evidence>
<dbReference type="PROSITE" id="PS50096">
    <property type="entry name" value="IQ"/>
    <property type="match status" value="1"/>
</dbReference>
<feature type="region of interest" description="Disordered" evidence="5">
    <location>
        <begin position="301"/>
        <end position="321"/>
    </location>
</feature>
<feature type="repeat" description="ANK" evidence="3">
    <location>
        <begin position="231"/>
        <end position="263"/>
    </location>
</feature>
<sequence>MPPKVPPAKPTAPKTKPGTSSTPAGQPLVKGKAGAVTAKGSGTSLKKSSSNTKKQSKNEKPKKNEWTKEDDAARKIQTKYRQFTAKKNLEKKKKEKEEYEELMEKLEKEAFLHMVKMEQEEAERRQQKEDEERRRKKEEQKRIKRMLEAAFDGDIDQMKEILKEVSDLDDKNGIGNDVIGRSLRTKHMMSIIDCKDANDNTALSEAANGGNADAIKFLLERGADPNTQGHFMRTPLYRAAFAGHLEATLALLENGADPRIYASDSQTPTDIASRDDVKAVLQNWDISRTEVLQKQIEAAKEKRAEEDRKRKEAETSKLEDQVAEAQKEYEAVQKQLDHAYCELNKRINEHDTCVAQGFDRPELTLQSINDQELEVETTKIKVAEARDKLSKLRLRLRESIKGEDSSTANDDSPGVKVNIKELDDVLLRDIGNRIKDSEKWPLLIDQSGQASTFLRYRDTNYINSIRPADMENNNIRRCLLGSIRFGKPFVVDMMEVDMFDTCSDRFGEIQKDLMSSIIDKSILKPEKYLKLVKAEDGPEYDKTKFNDLRLANFKFVLISKSPFPNPKLLDMFYVIKVIIPM</sequence>